<dbReference type="CDD" id="cd00565">
    <property type="entry name" value="Ubl_ThiS"/>
    <property type="match status" value="1"/>
</dbReference>
<dbReference type="EMBL" id="CP010070">
    <property type="protein sequence ID" value="AIZ56208.1"/>
    <property type="molecule type" value="Genomic_DNA"/>
</dbReference>
<gene>
    <name evidence="1" type="ORF">Mpt1_c03100</name>
</gene>
<dbReference type="InterPro" id="IPR016155">
    <property type="entry name" value="Mopterin_synth/thiamin_S_b"/>
</dbReference>
<dbReference type="RefSeq" id="WP_048111552.1">
    <property type="nucleotide sequence ID" value="NZ_CP010070.1"/>
</dbReference>
<dbReference type="AlphaFoldDB" id="A0A0A7LB32"/>
<sequence length="64" mass="6934">MKVNGKYVELVAPMTVTDLILNTGYKQDRVAVELNGKIVPRSKYSATFLEKSDSVEIVGFVGGG</sequence>
<dbReference type="InterPro" id="IPR012675">
    <property type="entry name" value="Beta-grasp_dom_sf"/>
</dbReference>
<protein>
    <submittedName>
        <fullName evidence="1">Sulfur carrier protein ThiS</fullName>
    </submittedName>
</protein>
<dbReference type="OrthoDB" id="379892at2157"/>
<dbReference type="HOGENOM" id="CLU_174611_3_4_2"/>
<dbReference type="SUPFAM" id="SSF54285">
    <property type="entry name" value="MoaD/ThiS"/>
    <property type="match status" value="1"/>
</dbReference>
<accession>A0A0A7LB32</accession>
<dbReference type="Gene3D" id="3.10.20.30">
    <property type="match status" value="1"/>
</dbReference>
<dbReference type="Pfam" id="PF02597">
    <property type="entry name" value="ThiS"/>
    <property type="match status" value="1"/>
</dbReference>
<dbReference type="NCBIfam" id="TIGR01683">
    <property type="entry name" value="thiS"/>
    <property type="match status" value="1"/>
</dbReference>
<evidence type="ECO:0000313" key="1">
    <source>
        <dbReference type="EMBL" id="AIZ56208.1"/>
    </source>
</evidence>
<dbReference type="GeneID" id="24817981"/>
<dbReference type="PANTHER" id="PTHR34472:SF1">
    <property type="entry name" value="SULFUR CARRIER PROTEIN THIS"/>
    <property type="match status" value="1"/>
</dbReference>
<evidence type="ECO:0000313" key="2">
    <source>
        <dbReference type="Proteomes" id="UP000030787"/>
    </source>
</evidence>
<organism evidence="1 2">
    <name type="scientific">Candidatus Methanoplasma termitum</name>
    <dbReference type="NCBI Taxonomy" id="1577791"/>
    <lineage>
        <taxon>Archaea</taxon>
        <taxon>Methanobacteriati</taxon>
        <taxon>Thermoplasmatota</taxon>
        <taxon>Thermoplasmata</taxon>
        <taxon>Methanomassiliicoccales</taxon>
        <taxon>Methanomassiliicoccaceae</taxon>
        <taxon>Candidatus Methanoplasma</taxon>
    </lineage>
</organism>
<dbReference type="Proteomes" id="UP000030787">
    <property type="component" value="Chromosome"/>
</dbReference>
<keyword evidence="2" id="KW-1185">Reference proteome</keyword>
<name>A0A0A7LB32_9ARCH</name>
<dbReference type="PANTHER" id="PTHR34472">
    <property type="entry name" value="SULFUR CARRIER PROTEIN THIS"/>
    <property type="match status" value="1"/>
</dbReference>
<dbReference type="KEGG" id="mear:Mpt1_c03100"/>
<reference evidence="1 2" key="1">
    <citation type="journal article" date="2014" name="Appl. Environ. Microbiol.">
        <title>Comparative Genome Analysis of 'Candidatus Methanoplasma termitum' Indicates a New Mode of Energy Metabolism in the Seventh Order of Methanogens.</title>
        <authorList>
            <person name="Lang K."/>
            <person name="Schuldes J."/>
            <person name="Klingl A."/>
            <person name="Poehlein A."/>
            <person name="Daniel R."/>
            <person name="Brune A."/>
        </authorList>
    </citation>
    <scope>NUCLEOTIDE SEQUENCE [LARGE SCALE GENOMIC DNA]</scope>
    <source>
        <strain evidence="2">Mpt1</strain>
    </source>
</reference>
<dbReference type="InterPro" id="IPR003749">
    <property type="entry name" value="ThiS/MoaD-like"/>
</dbReference>
<proteinExistence type="predicted"/>
<dbReference type="InterPro" id="IPR010035">
    <property type="entry name" value="Thi_S"/>
</dbReference>
<dbReference type="STRING" id="1577791.Mpt1_c03100"/>